<keyword evidence="3" id="KW-1185">Reference proteome</keyword>
<dbReference type="EMBL" id="UYRR01037210">
    <property type="protein sequence ID" value="VDK69530.1"/>
    <property type="molecule type" value="Genomic_DNA"/>
</dbReference>
<feature type="region of interest" description="Disordered" evidence="1">
    <location>
        <begin position="17"/>
        <end position="37"/>
    </location>
</feature>
<dbReference type="OrthoDB" id="6344802at2759"/>
<organism evidence="4">
    <name type="scientific">Anisakis simplex</name>
    <name type="common">Herring worm</name>
    <dbReference type="NCBI Taxonomy" id="6269"/>
    <lineage>
        <taxon>Eukaryota</taxon>
        <taxon>Metazoa</taxon>
        <taxon>Ecdysozoa</taxon>
        <taxon>Nematoda</taxon>
        <taxon>Chromadorea</taxon>
        <taxon>Rhabditida</taxon>
        <taxon>Spirurina</taxon>
        <taxon>Ascaridomorpha</taxon>
        <taxon>Ascaridoidea</taxon>
        <taxon>Anisakidae</taxon>
        <taxon>Anisakis</taxon>
        <taxon>Anisakis simplex complex</taxon>
    </lineage>
</organism>
<reference evidence="2 3" key="2">
    <citation type="submission" date="2018-11" db="EMBL/GenBank/DDBJ databases">
        <authorList>
            <consortium name="Pathogen Informatics"/>
        </authorList>
    </citation>
    <scope>NUCLEOTIDE SEQUENCE [LARGE SCALE GENOMIC DNA]</scope>
</reference>
<sequence>MLSCLCFNSRRDSVDVVKKQADEQPSQNVNSDSDDPRIPLTMKQKFVLTKNWKGIAREVTEAGANMFVK</sequence>
<dbReference type="AlphaFoldDB" id="A0A0M3KGC3"/>
<dbReference type="Proteomes" id="UP000267096">
    <property type="component" value="Unassembled WGS sequence"/>
</dbReference>
<evidence type="ECO:0000313" key="3">
    <source>
        <dbReference type="Proteomes" id="UP000267096"/>
    </source>
</evidence>
<reference evidence="4" key="1">
    <citation type="submission" date="2017-02" db="UniProtKB">
        <authorList>
            <consortium name="WormBaseParasite"/>
        </authorList>
    </citation>
    <scope>IDENTIFICATION</scope>
</reference>
<dbReference type="WBParaSite" id="ASIM_0002003601-mRNA-1">
    <property type="protein sequence ID" value="ASIM_0002003601-mRNA-1"/>
    <property type="gene ID" value="ASIM_0002003601"/>
</dbReference>
<accession>A0A0M3KGC3</accession>
<evidence type="ECO:0000256" key="1">
    <source>
        <dbReference type="SAM" id="MobiDB-lite"/>
    </source>
</evidence>
<evidence type="ECO:0000313" key="4">
    <source>
        <dbReference type="WBParaSite" id="ASIM_0002003601-mRNA-1"/>
    </source>
</evidence>
<name>A0A0M3KGC3_ANISI</name>
<gene>
    <name evidence="2" type="ORF">ASIM_LOCUS19421</name>
</gene>
<evidence type="ECO:0000313" key="2">
    <source>
        <dbReference type="EMBL" id="VDK69530.1"/>
    </source>
</evidence>
<proteinExistence type="predicted"/>
<protein>
    <submittedName>
        <fullName evidence="4">GLOBIN domain-containing protein</fullName>
    </submittedName>
</protein>